<sequence length="583" mass="61973">MVVSERVRWAGRRVEELAGAAGGAGTRIWRLLEGGVLTGPAAVALFGRVAERHGEVGRAFRAAAGRVEAAGREAVPPVAGVSVTFPGAGRAPKGEPGIGAGSPEGLNDLMIELGRTARLWQDAGRGLRLVLDGIGAGGGPGTRVERLGADLLGEIPDLRRRRDLLAREGGGITRIAWLPVALAMMREVKAADRALYGRLVRAGVDPADLPRCGADEVRRWWDHLTREQRRLYVRAFPSLIGWADGVPAAARDRANRAVLDLRLQRLRERPPGTLTAFETRDLGRLERLTDKLASVERDTGQKAYLLGLSSTLAGPWDGHGEKSFLPDGTPRLVTDPTPGPDGRVIIAIGDPDKTRHTGIYVPGTTAQLDNIDGDLDRAVNLWTRGQKYAPDSVSTVMWLGYDAPDGIIADAPRNIYAESGAPKLRGFAEGLRAAREGKVAHLTVIGHSYGSVVVGEAARGGGLPVDDIVVAGSPGMHVGQAEELGIGKEHVWAQAAEGDPVPAMGRLGHGRSAREYPVPTLPLVPSDGGFGGRVLATDTNGHSDYWNAGSQSLDNQVKVVTGTYGNSDPLDDPTLRNENLWVR</sequence>
<feature type="region of interest" description="Disordered" evidence="1">
    <location>
        <begin position="321"/>
        <end position="340"/>
    </location>
</feature>
<dbReference type="EMBL" id="BAAAHH010000026">
    <property type="protein sequence ID" value="GAA0961917.1"/>
    <property type="molecule type" value="Genomic_DNA"/>
</dbReference>
<evidence type="ECO:0000259" key="2">
    <source>
        <dbReference type="Pfam" id="PF06259"/>
    </source>
</evidence>
<gene>
    <name evidence="3" type="ORF">GCM10009550_55230</name>
</gene>
<dbReference type="InterPro" id="IPR010427">
    <property type="entry name" value="DUF1023"/>
</dbReference>
<name>A0ABN1RQU4_9ACTN</name>
<dbReference type="RefSeq" id="WP_344243902.1">
    <property type="nucleotide sequence ID" value="NZ_BAAAHH010000026.1"/>
</dbReference>
<comment type="caution">
    <text evidence="3">The sequence shown here is derived from an EMBL/GenBank/DDBJ whole genome shotgun (WGS) entry which is preliminary data.</text>
</comment>
<evidence type="ECO:0000256" key="1">
    <source>
        <dbReference type="SAM" id="MobiDB-lite"/>
    </source>
</evidence>
<organism evidence="3 4">
    <name type="scientific">Actinocorallia libanotica</name>
    <dbReference type="NCBI Taxonomy" id="46162"/>
    <lineage>
        <taxon>Bacteria</taxon>
        <taxon>Bacillati</taxon>
        <taxon>Actinomycetota</taxon>
        <taxon>Actinomycetes</taxon>
        <taxon>Streptosporangiales</taxon>
        <taxon>Thermomonosporaceae</taxon>
        <taxon>Actinocorallia</taxon>
    </lineage>
</organism>
<keyword evidence="4" id="KW-1185">Reference proteome</keyword>
<evidence type="ECO:0000313" key="3">
    <source>
        <dbReference type="EMBL" id="GAA0961917.1"/>
    </source>
</evidence>
<dbReference type="Proteomes" id="UP001500665">
    <property type="component" value="Unassembled WGS sequence"/>
</dbReference>
<dbReference type="SUPFAM" id="SSF53474">
    <property type="entry name" value="alpha/beta-Hydrolases"/>
    <property type="match status" value="1"/>
</dbReference>
<accession>A0ABN1RQU4</accession>
<dbReference type="InterPro" id="IPR029058">
    <property type="entry name" value="AB_hydrolase_fold"/>
</dbReference>
<feature type="region of interest" description="Disordered" evidence="1">
    <location>
        <begin position="564"/>
        <end position="583"/>
    </location>
</feature>
<reference evidence="3 4" key="1">
    <citation type="journal article" date="2019" name="Int. J. Syst. Evol. Microbiol.">
        <title>The Global Catalogue of Microorganisms (GCM) 10K type strain sequencing project: providing services to taxonomists for standard genome sequencing and annotation.</title>
        <authorList>
            <consortium name="The Broad Institute Genomics Platform"/>
            <consortium name="The Broad Institute Genome Sequencing Center for Infectious Disease"/>
            <person name="Wu L."/>
            <person name="Ma J."/>
        </authorList>
    </citation>
    <scope>NUCLEOTIDE SEQUENCE [LARGE SCALE GENOMIC DNA]</scope>
    <source>
        <strain evidence="3 4">JCM 10696</strain>
    </source>
</reference>
<proteinExistence type="predicted"/>
<feature type="domain" description="DUF1023" evidence="2">
    <location>
        <begin position="341"/>
        <end position="507"/>
    </location>
</feature>
<evidence type="ECO:0000313" key="4">
    <source>
        <dbReference type="Proteomes" id="UP001500665"/>
    </source>
</evidence>
<dbReference type="Pfam" id="PF06259">
    <property type="entry name" value="Abhydrolase_8"/>
    <property type="match status" value="1"/>
</dbReference>
<protein>
    <recommendedName>
        <fullName evidence="2">DUF1023 domain-containing protein</fullName>
    </recommendedName>
</protein>